<accession>A0A1Y5RWL8</accession>
<dbReference type="Gene3D" id="3.90.1200.10">
    <property type="match status" value="1"/>
</dbReference>
<feature type="domain" description="Aminoglycoside phosphotransferase" evidence="1">
    <location>
        <begin position="25"/>
        <end position="247"/>
    </location>
</feature>
<name>A0A1Y5RWL8_9RHOB</name>
<sequence length="339" mass="36569">MAETLTETARHFLDGAGWGGALHELLRGDASARRYLRLTRPDSGDTAILMVCPPGSASEMARFAQVGAHLRAVGLSAPDILAEAMSDGLMLLEDFGDASMAAFVDNAPEAEQAIYLSATKIVHYLHAVPPMEGLHPYGPAQMAPLVDLAFTDYAAATGKGDPGALPAIEALLRSALQTLAPDTDVMILRDYHAENLMVLPERSGVRALGLLDFQDALSGHRAYDLVSLLEDARRDISESTRLACISWYVHENALDPEAFEAALAVQGAQRNLRILGVFARLARARGKPGYLDLMPRVWGHLQRDLDHPALADLRTAVLAAIPAPEADVMERLRQQCPAP</sequence>
<dbReference type="EMBL" id="FWFQ01000005">
    <property type="protein sequence ID" value="SLN24283.1"/>
    <property type="molecule type" value="Genomic_DNA"/>
</dbReference>
<keyword evidence="3" id="KW-1185">Reference proteome</keyword>
<dbReference type="AlphaFoldDB" id="A0A1Y5RWL8"/>
<dbReference type="InterPro" id="IPR002575">
    <property type="entry name" value="Aminoglycoside_PTrfase"/>
</dbReference>
<keyword evidence="2" id="KW-0808">Transferase</keyword>
<dbReference type="InterPro" id="IPR011009">
    <property type="entry name" value="Kinase-like_dom_sf"/>
</dbReference>
<proteinExistence type="predicted"/>
<dbReference type="SUPFAM" id="SSF56112">
    <property type="entry name" value="Protein kinase-like (PK-like)"/>
    <property type="match status" value="1"/>
</dbReference>
<dbReference type="Pfam" id="PF01636">
    <property type="entry name" value="APH"/>
    <property type="match status" value="1"/>
</dbReference>
<evidence type="ECO:0000313" key="2">
    <source>
        <dbReference type="EMBL" id="SLN24283.1"/>
    </source>
</evidence>
<dbReference type="Proteomes" id="UP000193409">
    <property type="component" value="Unassembled WGS sequence"/>
</dbReference>
<dbReference type="RefSeq" id="WP_085867570.1">
    <property type="nucleotide sequence ID" value="NZ_FWFQ01000005.1"/>
</dbReference>
<dbReference type="GO" id="GO:0016740">
    <property type="term" value="F:transferase activity"/>
    <property type="evidence" value="ECO:0007669"/>
    <property type="project" value="UniProtKB-KW"/>
</dbReference>
<evidence type="ECO:0000259" key="1">
    <source>
        <dbReference type="Pfam" id="PF01636"/>
    </source>
</evidence>
<dbReference type="Gene3D" id="3.30.200.20">
    <property type="entry name" value="Phosphorylase Kinase, domain 1"/>
    <property type="match status" value="1"/>
</dbReference>
<reference evidence="2 3" key="1">
    <citation type="submission" date="2017-03" db="EMBL/GenBank/DDBJ databases">
        <authorList>
            <person name="Afonso C.L."/>
            <person name="Miller P.J."/>
            <person name="Scott M.A."/>
            <person name="Spackman E."/>
            <person name="Goraichik I."/>
            <person name="Dimitrov K.M."/>
            <person name="Suarez D.L."/>
            <person name="Swayne D.E."/>
        </authorList>
    </citation>
    <scope>NUCLEOTIDE SEQUENCE [LARGE SCALE GENOMIC DNA]</scope>
    <source>
        <strain evidence="2 3">CECT 7680</strain>
    </source>
</reference>
<evidence type="ECO:0000313" key="3">
    <source>
        <dbReference type="Proteomes" id="UP000193409"/>
    </source>
</evidence>
<organism evidence="2 3">
    <name type="scientific">Pseudoruegeria aquimaris</name>
    <dbReference type="NCBI Taxonomy" id="393663"/>
    <lineage>
        <taxon>Bacteria</taxon>
        <taxon>Pseudomonadati</taxon>
        <taxon>Pseudomonadota</taxon>
        <taxon>Alphaproteobacteria</taxon>
        <taxon>Rhodobacterales</taxon>
        <taxon>Roseobacteraceae</taxon>
        <taxon>Pseudoruegeria</taxon>
    </lineage>
</organism>
<gene>
    <name evidence="2" type="ORF">PSA7680_01007</name>
</gene>
<dbReference type="OrthoDB" id="9809275at2"/>
<protein>
    <submittedName>
        <fullName evidence="2">Phosphotransferase enzyme family protein</fullName>
    </submittedName>
</protein>